<proteinExistence type="predicted"/>
<evidence type="ECO:0000313" key="2">
    <source>
        <dbReference type="EMBL" id="MEU0711374.1"/>
    </source>
</evidence>
<evidence type="ECO:0000313" key="3">
    <source>
        <dbReference type="Proteomes" id="UP001550378"/>
    </source>
</evidence>
<dbReference type="EMBL" id="JBEXZR010000034">
    <property type="protein sequence ID" value="MEU0711374.1"/>
    <property type="molecule type" value="Genomic_DNA"/>
</dbReference>
<keyword evidence="1" id="KW-1133">Transmembrane helix</keyword>
<accession>A0ABV2WDD9</accession>
<keyword evidence="3" id="KW-1185">Reference proteome</keyword>
<dbReference type="RefSeq" id="WP_359658727.1">
    <property type="nucleotide sequence ID" value="NZ_JBEXZP010000392.1"/>
</dbReference>
<protein>
    <recommendedName>
        <fullName evidence="4">DUF4190 domain-containing protein</fullName>
    </recommendedName>
</protein>
<keyword evidence="1" id="KW-0472">Membrane</keyword>
<keyword evidence="1" id="KW-0812">Transmembrane</keyword>
<feature type="transmembrane region" description="Helical" evidence="1">
    <location>
        <begin position="72"/>
        <end position="95"/>
    </location>
</feature>
<evidence type="ECO:0008006" key="4">
    <source>
        <dbReference type="Google" id="ProtNLM"/>
    </source>
</evidence>
<evidence type="ECO:0000256" key="1">
    <source>
        <dbReference type="SAM" id="Phobius"/>
    </source>
</evidence>
<gene>
    <name evidence="2" type="ORF">ABZ508_28845</name>
</gene>
<sequence length="97" mass="9373">MSVPNTPAGSDSPAVALGPTSLVLGAFSALGAWVPPLAFLTLPLATIAGALAVTFGAAGIHCARRGVGGRLWTATAGTVLGASGLTGTLTLLWAFGA</sequence>
<feature type="transmembrane region" description="Helical" evidence="1">
    <location>
        <begin position="12"/>
        <end position="34"/>
    </location>
</feature>
<dbReference type="Proteomes" id="UP001550378">
    <property type="component" value="Unassembled WGS sequence"/>
</dbReference>
<organism evidence="2 3">
    <name type="scientific">Streptomyces lavendulocolor</name>
    <dbReference type="NCBI Taxonomy" id="67316"/>
    <lineage>
        <taxon>Bacteria</taxon>
        <taxon>Bacillati</taxon>
        <taxon>Actinomycetota</taxon>
        <taxon>Actinomycetes</taxon>
        <taxon>Kitasatosporales</taxon>
        <taxon>Streptomycetaceae</taxon>
        <taxon>Streptomyces</taxon>
    </lineage>
</organism>
<name>A0ABV2WDD9_9ACTN</name>
<comment type="caution">
    <text evidence="2">The sequence shown here is derived from an EMBL/GenBank/DDBJ whole genome shotgun (WGS) entry which is preliminary data.</text>
</comment>
<feature type="transmembrane region" description="Helical" evidence="1">
    <location>
        <begin position="40"/>
        <end position="60"/>
    </location>
</feature>
<reference evidence="2 3" key="1">
    <citation type="submission" date="2024-06" db="EMBL/GenBank/DDBJ databases">
        <title>The Natural Products Discovery Center: Release of the First 8490 Sequenced Strains for Exploring Actinobacteria Biosynthetic Diversity.</title>
        <authorList>
            <person name="Kalkreuter E."/>
            <person name="Kautsar S.A."/>
            <person name="Yang D."/>
            <person name="Bader C.D."/>
            <person name="Teijaro C.N."/>
            <person name="Fluegel L."/>
            <person name="Davis C.M."/>
            <person name="Simpson J.R."/>
            <person name="Lauterbach L."/>
            <person name="Steele A.D."/>
            <person name="Gui C."/>
            <person name="Meng S."/>
            <person name="Li G."/>
            <person name="Viehrig K."/>
            <person name="Ye F."/>
            <person name="Su P."/>
            <person name="Kiefer A.F."/>
            <person name="Nichols A."/>
            <person name="Cepeda A.J."/>
            <person name="Yan W."/>
            <person name="Fan B."/>
            <person name="Jiang Y."/>
            <person name="Adhikari A."/>
            <person name="Zheng C.-J."/>
            <person name="Schuster L."/>
            <person name="Cowan T.M."/>
            <person name="Smanski M.J."/>
            <person name="Chevrette M.G."/>
            <person name="De Carvalho L.P.S."/>
            <person name="Shen B."/>
        </authorList>
    </citation>
    <scope>NUCLEOTIDE SEQUENCE [LARGE SCALE GENOMIC DNA]</scope>
    <source>
        <strain evidence="2 3">NPDC006337</strain>
    </source>
</reference>